<dbReference type="AlphaFoldDB" id="A0A815Q0Z3"/>
<dbReference type="SUPFAM" id="SSF53098">
    <property type="entry name" value="Ribonuclease H-like"/>
    <property type="match status" value="1"/>
</dbReference>
<organism evidence="1 2">
    <name type="scientific">Adineta ricciae</name>
    <name type="common">Rotifer</name>
    <dbReference type="NCBI Taxonomy" id="249248"/>
    <lineage>
        <taxon>Eukaryota</taxon>
        <taxon>Metazoa</taxon>
        <taxon>Spiralia</taxon>
        <taxon>Gnathifera</taxon>
        <taxon>Rotifera</taxon>
        <taxon>Eurotatoria</taxon>
        <taxon>Bdelloidea</taxon>
        <taxon>Adinetida</taxon>
        <taxon>Adinetidae</taxon>
        <taxon>Adineta</taxon>
    </lineage>
</organism>
<evidence type="ECO:0000313" key="1">
    <source>
        <dbReference type="EMBL" id="CAF1457076.1"/>
    </source>
</evidence>
<reference evidence="1" key="1">
    <citation type="submission" date="2021-02" db="EMBL/GenBank/DDBJ databases">
        <authorList>
            <person name="Nowell W R."/>
        </authorList>
    </citation>
    <scope>NUCLEOTIDE SEQUENCE</scope>
</reference>
<protein>
    <recommendedName>
        <fullName evidence="3">HAT C-terminal dimerisation domain-containing protein</fullName>
    </recommendedName>
</protein>
<sequence length="585" mass="67418">MASSIYLCQEDNSLNSIESLCVLLEKLDVPLLPAEVARVNYRNGKAALCFIQHIANYFHEELVQKVKASLVCGWMMDESTSRSTEKSCIIYVRYVENNEAKTSYYGLLDLQGDGTAKNIVKNLSELWSKDGLKPQNSCWLATDNAPTFTGKHESVIAKLRSYLATDFLELNTCVAHSFALVGSQSAYIPKIQNGKQIFIQTDAVMKLESTISSIYDYFKHSSSRQYNLKSWQNFMDSPELKFKKLFDIRWSSIRDCIKPIFANIEPGCQSLLGLLKETVLDLQISKRNREQAKELFDSILDDEFLFSLHMHYDLHECILGPITKCTQSDHLSYLNLMEIIQEKRTILEGWTFQSLSDVGPALSDYIESTKNGIFGAFDISLGDRQKFLHNSHQHIHRLLQEIAKRFPPSVVQENLSVLFDPQHLFKHKNKININEYGRSALSFLRKKYKNVVGFDHSSVGNEWESLKVSIYDYVNNLPNNTPVNEFWKNFILLNIFLISPTNSAECEKGYSATNRIQTFGRCRLKILTLDVLMNVRMLLKDDLRRCQEVIDKSFESWNNIDYHRRCHQIQLLLDTPDDYEPAKQI</sequence>
<comment type="caution">
    <text evidence="1">The sequence shown here is derived from an EMBL/GenBank/DDBJ whole genome shotgun (WGS) entry which is preliminary data.</text>
</comment>
<name>A0A815Q0Z3_ADIRI</name>
<dbReference type="PANTHER" id="PTHR46880:SF5">
    <property type="entry name" value="DUF4371 DOMAIN-CONTAINING PROTEIN"/>
    <property type="match status" value="1"/>
</dbReference>
<dbReference type="PANTHER" id="PTHR46880">
    <property type="entry name" value="RAS-ASSOCIATING DOMAIN-CONTAINING PROTEIN"/>
    <property type="match status" value="1"/>
</dbReference>
<gene>
    <name evidence="1" type="ORF">XAT740_LOCUS37217</name>
</gene>
<dbReference type="EMBL" id="CAJNOR010003891">
    <property type="protein sequence ID" value="CAF1457076.1"/>
    <property type="molecule type" value="Genomic_DNA"/>
</dbReference>
<keyword evidence="2" id="KW-1185">Reference proteome</keyword>
<dbReference type="Proteomes" id="UP000663828">
    <property type="component" value="Unassembled WGS sequence"/>
</dbReference>
<accession>A0A815Q0Z3</accession>
<dbReference type="InterPro" id="IPR012337">
    <property type="entry name" value="RNaseH-like_sf"/>
</dbReference>
<proteinExistence type="predicted"/>
<evidence type="ECO:0008006" key="3">
    <source>
        <dbReference type="Google" id="ProtNLM"/>
    </source>
</evidence>
<evidence type="ECO:0000313" key="2">
    <source>
        <dbReference type="Proteomes" id="UP000663828"/>
    </source>
</evidence>